<proteinExistence type="predicted"/>
<keyword evidence="1" id="KW-0812">Transmembrane</keyword>
<gene>
    <name evidence="3" type="ORF">HDF25_000180</name>
</gene>
<dbReference type="AlphaFoldDB" id="A0A7X0J1R3"/>
<dbReference type="SUPFAM" id="SSF53649">
    <property type="entry name" value="Alkaline phosphatase-like"/>
    <property type="match status" value="1"/>
</dbReference>
<keyword evidence="1" id="KW-1133">Transmembrane helix</keyword>
<evidence type="ECO:0000256" key="1">
    <source>
        <dbReference type="SAM" id="Phobius"/>
    </source>
</evidence>
<name>A0A7X0J1R3_9SPHI</name>
<evidence type="ECO:0000313" key="3">
    <source>
        <dbReference type="EMBL" id="MBB6498056.1"/>
    </source>
</evidence>
<dbReference type="RefSeq" id="WP_184621821.1">
    <property type="nucleotide sequence ID" value="NZ_JACHCC010000001.1"/>
</dbReference>
<dbReference type="EMBL" id="JACHCC010000001">
    <property type="protein sequence ID" value="MBB6498056.1"/>
    <property type="molecule type" value="Genomic_DNA"/>
</dbReference>
<feature type="transmembrane region" description="Helical" evidence="1">
    <location>
        <begin position="12"/>
        <end position="32"/>
    </location>
</feature>
<dbReference type="Gene3D" id="3.40.720.10">
    <property type="entry name" value="Alkaline Phosphatase, subunit A"/>
    <property type="match status" value="1"/>
</dbReference>
<sequence>MSDNKIYTLNKGINVFIFIFMGMTIISGVQTYRYEDKRSKSVNSKTLPFFNYRNNIVWILLDEYASPASLQSQFNFHTSLVDSLNSKGFFVYNALKSRSDLTIYSINSLFNQDDRGPVSNSMYAADNLYNSSWIKQLKKNGYEFVSLDFFNVGGVPKLSYLRTYPDVYIDQVLCGSVIPVVLDEICEKGLPYDEYNQKAIKKFKVEIHKKRAKPTFIWVHLLIPHNPFYRDAKGKLNKNVINIGKASRQEIVKQYTDYLSYGNTVTLKMLEEIPDWKDKTIIISGDHGARMLLPDNDPRRKETFGAIYYPGMDRKELDTIKYMQQIPFHLH</sequence>
<comment type="caution">
    <text evidence="3">The sequence shown here is derived from an EMBL/GenBank/DDBJ whole genome shotgun (WGS) entry which is preliminary data.</text>
</comment>
<evidence type="ECO:0000259" key="2">
    <source>
        <dbReference type="Pfam" id="PF00884"/>
    </source>
</evidence>
<organism evidence="3 4">
    <name type="scientific">Pedobacter cryoconitis</name>
    <dbReference type="NCBI Taxonomy" id="188932"/>
    <lineage>
        <taxon>Bacteria</taxon>
        <taxon>Pseudomonadati</taxon>
        <taxon>Bacteroidota</taxon>
        <taxon>Sphingobacteriia</taxon>
        <taxon>Sphingobacteriales</taxon>
        <taxon>Sphingobacteriaceae</taxon>
        <taxon>Pedobacter</taxon>
    </lineage>
</organism>
<protein>
    <recommendedName>
        <fullName evidence="2">Sulfatase N-terminal domain-containing protein</fullName>
    </recommendedName>
</protein>
<reference evidence="3 4" key="1">
    <citation type="submission" date="2020-08" db="EMBL/GenBank/DDBJ databases">
        <title>Genomic Encyclopedia of Type Strains, Phase IV (KMG-V): Genome sequencing to study the core and pangenomes of soil and plant-associated prokaryotes.</title>
        <authorList>
            <person name="Whitman W."/>
        </authorList>
    </citation>
    <scope>NUCLEOTIDE SEQUENCE [LARGE SCALE GENOMIC DNA]</scope>
    <source>
        <strain evidence="3 4">M2T3</strain>
    </source>
</reference>
<accession>A0A7X0J1R3</accession>
<dbReference type="InterPro" id="IPR000917">
    <property type="entry name" value="Sulfatase_N"/>
</dbReference>
<dbReference type="Pfam" id="PF00884">
    <property type="entry name" value="Sulfatase"/>
    <property type="match status" value="1"/>
</dbReference>
<feature type="domain" description="Sulfatase N-terminal" evidence="2">
    <location>
        <begin position="55"/>
        <end position="291"/>
    </location>
</feature>
<dbReference type="Proteomes" id="UP000521017">
    <property type="component" value="Unassembled WGS sequence"/>
</dbReference>
<keyword evidence="1" id="KW-0472">Membrane</keyword>
<dbReference type="InterPro" id="IPR017850">
    <property type="entry name" value="Alkaline_phosphatase_core_sf"/>
</dbReference>
<evidence type="ECO:0000313" key="4">
    <source>
        <dbReference type="Proteomes" id="UP000521017"/>
    </source>
</evidence>